<dbReference type="InterPro" id="IPR035069">
    <property type="entry name" value="TTHA1013/TTHA0281-like"/>
</dbReference>
<proteinExistence type="predicted"/>
<dbReference type="SUPFAM" id="SSF143100">
    <property type="entry name" value="TTHA1013/TTHA0281-like"/>
    <property type="match status" value="1"/>
</dbReference>
<name>A0A383EBG2_9ZZZZ</name>
<organism evidence="2">
    <name type="scientific">marine metagenome</name>
    <dbReference type="NCBI Taxonomy" id="408172"/>
    <lineage>
        <taxon>unclassified sequences</taxon>
        <taxon>metagenomes</taxon>
        <taxon>ecological metagenomes</taxon>
    </lineage>
</organism>
<reference evidence="2" key="1">
    <citation type="submission" date="2018-05" db="EMBL/GenBank/DDBJ databases">
        <authorList>
            <person name="Lanie J.A."/>
            <person name="Ng W.-L."/>
            <person name="Kazmierczak K.M."/>
            <person name="Andrzejewski T.M."/>
            <person name="Davidsen T.M."/>
            <person name="Wayne K.J."/>
            <person name="Tettelin H."/>
            <person name="Glass J.I."/>
            <person name="Rusch D."/>
            <person name="Podicherti R."/>
            <person name="Tsui H.-C.T."/>
            <person name="Winkler M.E."/>
        </authorList>
    </citation>
    <scope>NUCLEOTIDE SEQUENCE</scope>
</reference>
<evidence type="ECO:0000259" key="1">
    <source>
        <dbReference type="Pfam" id="PF15919"/>
    </source>
</evidence>
<sequence length="70" mass="7873">VNIPHYHINIFWSEEDSCFVADIPDLKHCTGQGDSPQEALEDVLETRDAWLDACLGAGEEIPEPTYQVDQ</sequence>
<dbReference type="Gene3D" id="3.30.160.250">
    <property type="match status" value="1"/>
</dbReference>
<dbReference type="AlphaFoldDB" id="A0A383EBG2"/>
<gene>
    <name evidence="2" type="ORF">METZ01_LOCUS506915</name>
</gene>
<dbReference type="Pfam" id="PF15919">
    <property type="entry name" value="HicB_lk_antitox"/>
    <property type="match status" value="1"/>
</dbReference>
<feature type="domain" description="HicB-like antitoxin of toxin-antitoxin system" evidence="1">
    <location>
        <begin position="6"/>
        <end position="65"/>
    </location>
</feature>
<evidence type="ECO:0000313" key="2">
    <source>
        <dbReference type="EMBL" id="SVE54061.1"/>
    </source>
</evidence>
<dbReference type="InterPro" id="IPR031807">
    <property type="entry name" value="HicB-like"/>
</dbReference>
<dbReference type="EMBL" id="UINC01224440">
    <property type="protein sequence ID" value="SVE54061.1"/>
    <property type="molecule type" value="Genomic_DNA"/>
</dbReference>
<protein>
    <recommendedName>
        <fullName evidence="1">HicB-like antitoxin of toxin-antitoxin system domain-containing protein</fullName>
    </recommendedName>
</protein>
<accession>A0A383EBG2</accession>
<feature type="non-terminal residue" evidence="2">
    <location>
        <position position="1"/>
    </location>
</feature>